<organism evidence="4 5">
    <name type="scientific">Pseudomonas matsuisoli</name>
    <dbReference type="NCBI Taxonomy" id="1515666"/>
    <lineage>
        <taxon>Bacteria</taxon>
        <taxon>Pseudomonadati</taxon>
        <taxon>Pseudomonadota</taxon>
        <taxon>Gammaproteobacteria</taxon>
        <taxon>Pseudomonadales</taxon>
        <taxon>Pseudomonadaceae</taxon>
        <taxon>Pseudomonas</taxon>
    </lineage>
</organism>
<evidence type="ECO:0000256" key="1">
    <source>
        <dbReference type="ARBA" id="ARBA00007118"/>
    </source>
</evidence>
<proteinExistence type="inferred from homology"/>
<dbReference type="Proteomes" id="UP000635983">
    <property type="component" value="Unassembled WGS sequence"/>
</dbReference>
<accession>A0A917UY93</accession>
<dbReference type="InterPro" id="IPR029479">
    <property type="entry name" value="Nitroreductase"/>
</dbReference>
<dbReference type="Gene3D" id="3.40.109.10">
    <property type="entry name" value="NADH Oxidase"/>
    <property type="match status" value="1"/>
</dbReference>
<evidence type="ECO:0000313" key="5">
    <source>
        <dbReference type="Proteomes" id="UP000635983"/>
    </source>
</evidence>
<sequence>MRSGLSRAGSLSIPPLTYLPRTPMNIDEAIASRRAIKQYDAGYTLTREQKDALLKAALYAPSAFNLQHVRLVEVSDPTLRAQIREVGWGQAQMTDASMLVVVCAQVDSWEKNARRVWEGAPAEVQDFMANAIDNYYRGKPDVQRDEAMRSCGLMAQTLMLAARGAGLESCPMDGFDFEAVAKLIKLPESHRIGLMVAIGKGTVDAKPRVGKLPFDEVVLRDTF</sequence>
<evidence type="ECO:0000259" key="3">
    <source>
        <dbReference type="Pfam" id="PF00881"/>
    </source>
</evidence>
<dbReference type="AlphaFoldDB" id="A0A917UY93"/>
<dbReference type="SUPFAM" id="SSF55469">
    <property type="entry name" value="FMN-dependent nitroreductase-like"/>
    <property type="match status" value="1"/>
</dbReference>
<dbReference type="PANTHER" id="PTHR43673:SF12">
    <property type="entry name" value="PROTEIN DRGA"/>
    <property type="match status" value="1"/>
</dbReference>
<reference evidence="4" key="1">
    <citation type="journal article" date="2014" name="Int. J. Syst. Evol. Microbiol.">
        <title>Complete genome sequence of Corynebacterium casei LMG S-19264T (=DSM 44701T), isolated from a smear-ripened cheese.</title>
        <authorList>
            <consortium name="US DOE Joint Genome Institute (JGI-PGF)"/>
            <person name="Walter F."/>
            <person name="Albersmeier A."/>
            <person name="Kalinowski J."/>
            <person name="Ruckert C."/>
        </authorList>
    </citation>
    <scope>NUCLEOTIDE SEQUENCE</scope>
    <source>
        <strain evidence="4">JCM 30078</strain>
    </source>
</reference>
<dbReference type="CDD" id="cd02137">
    <property type="entry name" value="MhqN-like"/>
    <property type="match status" value="1"/>
</dbReference>
<dbReference type="Pfam" id="PF00881">
    <property type="entry name" value="Nitroreductase"/>
    <property type="match status" value="1"/>
</dbReference>
<reference evidence="4" key="2">
    <citation type="submission" date="2020-09" db="EMBL/GenBank/DDBJ databases">
        <authorList>
            <person name="Sun Q."/>
            <person name="Ohkuma M."/>
        </authorList>
    </citation>
    <scope>NUCLEOTIDE SEQUENCE</scope>
    <source>
        <strain evidence="4">JCM 30078</strain>
    </source>
</reference>
<keyword evidence="2" id="KW-0560">Oxidoreductase</keyword>
<evidence type="ECO:0000256" key="2">
    <source>
        <dbReference type="ARBA" id="ARBA00023002"/>
    </source>
</evidence>
<evidence type="ECO:0000313" key="4">
    <source>
        <dbReference type="EMBL" id="GGJ95499.1"/>
    </source>
</evidence>
<name>A0A917UY93_9PSED</name>
<dbReference type="PANTHER" id="PTHR43673">
    <property type="entry name" value="NAD(P)H NITROREDUCTASE YDGI-RELATED"/>
    <property type="match status" value="1"/>
</dbReference>
<comment type="caution">
    <text evidence="4">The sequence shown here is derived from an EMBL/GenBank/DDBJ whole genome shotgun (WGS) entry which is preliminary data.</text>
</comment>
<dbReference type="InterPro" id="IPR000415">
    <property type="entry name" value="Nitroreductase-like"/>
</dbReference>
<keyword evidence="5" id="KW-1185">Reference proteome</keyword>
<dbReference type="EMBL" id="BMPO01000004">
    <property type="protein sequence ID" value="GGJ95499.1"/>
    <property type="molecule type" value="Genomic_DNA"/>
</dbReference>
<gene>
    <name evidence="4" type="ORF">GCM10009304_21900</name>
</gene>
<feature type="domain" description="Nitroreductase" evidence="3">
    <location>
        <begin position="30"/>
        <end position="200"/>
    </location>
</feature>
<comment type="similarity">
    <text evidence="1">Belongs to the nitroreductase family.</text>
</comment>
<dbReference type="GO" id="GO:0016491">
    <property type="term" value="F:oxidoreductase activity"/>
    <property type="evidence" value="ECO:0007669"/>
    <property type="project" value="UniProtKB-KW"/>
</dbReference>
<protein>
    <submittedName>
        <fullName evidence="4">Nitroreductase</fullName>
    </submittedName>
</protein>